<dbReference type="NCBIfam" id="TIGR01727">
    <property type="entry name" value="oligo_HPY"/>
    <property type="match status" value="1"/>
</dbReference>
<dbReference type="AlphaFoldDB" id="A0A6B0GJ25"/>
<evidence type="ECO:0000256" key="8">
    <source>
        <dbReference type="ARBA" id="ARBA00023136"/>
    </source>
</evidence>
<comment type="subcellular location">
    <subcellularLocation>
        <location evidence="1">Cell membrane</location>
        <topology evidence="1">Peripheral membrane protein</topology>
    </subcellularLocation>
</comment>
<organism evidence="11 12">
    <name type="scientific">Halomarina oriensis</name>
    <dbReference type="NCBI Taxonomy" id="671145"/>
    <lineage>
        <taxon>Archaea</taxon>
        <taxon>Methanobacteriati</taxon>
        <taxon>Methanobacteriota</taxon>
        <taxon>Stenosarchaea group</taxon>
        <taxon>Halobacteria</taxon>
        <taxon>Halobacteriales</taxon>
        <taxon>Natronomonadaceae</taxon>
        <taxon>Halomarina</taxon>
    </lineage>
</organism>
<proteinExistence type="predicted"/>
<dbReference type="PANTHER" id="PTHR43297">
    <property type="entry name" value="OLIGOPEPTIDE TRANSPORT ATP-BINDING PROTEIN APPD"/>
    <property type="match status" value="1"/>
</dbReference>
<dbReference type="InterPro" id="IPR027417">
    <property type="entry name" value="P-loop_NTPase"/>
</dbReference>
<dbReference type="Proteomes" id="UP000451471">
    <property type="component" value="Unassembled WGS sequence"/>
</dbReference>
<dbReference type="PANTHER" id="PTHR43297:SF14">
    <property type="entry name" value="ATPASE AAA-TYPE CORE DOMAIN-CONTAINING PROTEIN"/>
    <property type="match status" value="1"/>
</dbReference>
<comment type="caution">
    <text evidence="11">The sequence shown here is derived from an EMBL/GenBank/DDBJ whole genome shotgun (WGS) entry which is preliminary data.</text>
</comment>
<dbReference type="InterPro" id="IPR003593">
    <property type="entry name" value="AAA+_ATPase"/>
</dbReference>
<evidence type="ECO:0000256" key="2">
    <source>
        <dbReference type="ARBA" id="ARBA00022448"/>
    </source>
</evidence>
<dbReference type="SUPFAM" id="SSF52540">
    <property type="entry name" value="P-loop containing nucleoside triphosphate hydrolases"/>
    <property type="match status" value="1"/>
</dbReference>
<accession>A0A6B0GJ25</accession>
<dbReference type="OrthoDB" id="18209at2157"/>
<feature type="compositionally biased region" description="Low complexity" evidence="9">
    <location>
        <begin position="15"/>
        <end position="33"/>
    </location>
</feature>
<feature type="region of interest" description="Disordered" evidence="9">
    <location>
        <begin position="1"/>
        <end position="33"/>
    </location>
</feature>
<protein>
    <submittedName>
        <fullName evidence="11">ATP-binding cassette domain-containing protein</fullName>
    </submittedName>
</protein>
<evidence type="ECO:0000256" key="9">
    <source>
        <dbReference type="SAM" id="MobiDB-lite"/>
    </source>
</evidence>
<evidence type="ECO:0000256" key="4">
    <source>
        <dbReference type="ARBA" id="ARBA00022519"/>
    </source>
</evidence>
<keyword evidence="4" id="KW-0997">Cell inner membrane</keyword>
<keyword evidence="2" id="KW-0813">Transport</keyword>
<dbReference type="CDD" id="cd03257">
    <property type="entry name" value="ABC_NikE_OppD_transporters"/>
    <property type="match status" value="1"/>
</dbReference>
<dbReference type="GO" id="GO:0015833">
    <property type="term" value="P:peptide transport"/>
    <property type="evidence" value="ECO:0007669"/>
    <property type="project" value="InterPro"/>
</dbReference>
<name>A0A6B0GJ25_9EURY</name>
<evidence type="ECO:0000256" key="3">
    <source>
        <dbReference type="ARBA" id="ARBA00022475"/>
    </source>
</evidence>
<evidence type="ECO:0000259" key="10">
    <source>
        <dbReference type="PROSITE" id="PS50893"/>
    </source>
</evidence>
<evidence type="ECO:0000256" key="6">
    <source>
        <dbReference type="ARBA" id="ARBA00022840"/>
    </source>
</evidence>
<dbReference type="InterPro" id="IPR050388">
    <property type="entry name" value="ABC_Ni/Peptide_Import"/>
</dbReference>
<evidence type="ECO:0000313" key="11">
    <source>
        <dbReference type="EMBL" id="MWG33857.1"/>
    </source>
</evidence>
<keyword evidence="12" id="KW-1185">Reference proteome</keyword>
<evidence type="ECO:0000256" key="1">
    <source>
        <dbReference type="ARBA" id="ARBA00004202"/>
    </source>
</evidence>
<feature type="domain" description="ABC transporter" evidence="10">
    <location>
        <begin position="45"/>
        <end position="295"/>
    </location>
</feature>
<dbReference type="GO" id="GO:0005886">
    <property type="term" value="C:plasma membrane"/>
    <property type="evidence" value="ECO:0007669"/>
    <property type="project" value="UniProtKB-SubCell"/>
</dbReference>
<keyword evidence="6 11" id="KW-0067">ATP-binding</keyword>
<dbReference type="Pfam" id="PF00005">
    <property type="entry name" value="ABC_tran"/>
    <property type="match status" value="1"/>
</dbReference>
<keyword evidence="7" id="KW-1278">Translocase</keyword>
<keyword evidence="8" id="KW-0472">Membrane</keyword>
<dbReference type="GO" id="GO:0005524">
    <property type="term" value="F:ATP binding"/>
    <property type="evidence" value="ECO:0007669"/>
    <property type="project" value="UniProtKB-KW"/>
</dbReference>
<keyword evidence="3" id="KW-1003">Cell membrane</keyword>
<sequence length="380" mass="41745">MAVDDSSTDPDGGSESESSASGPSRSPSDSVSAVARSVADPILEIRDTTVAFNMDRGESRVLDDVTLDIERKEIIGIVGESGSGKSMFASALLDAVVEPGVLTGDITYHPTPDESIDLLNLSKRELRDLRWEEISMVFQGAMSSWNPTMTIRGHFEETLDAHDADYVAGMERAHELLSDLYLDPERVLSSYPHELSGGMKQRALIALSMVLEPRVLVMDEPTAALDLLMQRSILKLLKEVQSKYEITMVFITHDLPLVAELADRLAVMYAFQFAEVGPTETILRDAAHPYTRSLLNATPNLDADVDEMKPIPGSSPDPVNAPVGCSYHPRCPLATEQCVEQDPPFFDAGPNHQTACFHWEEAAEEIPFSLPEQTDREASR</sequence>
<keyword evidence="5" id="KW-0547">Nucleotide-binding</keyword>
<dbReference type="Gene3D" id="3.40.50.300">
    <property type="entry name" value="P-loop containing nucleotide triphosphate hydrolases"/>
    <property type="match status" value="1"/>
</dbReference>
<dbReference type="SMART" id="SM00382">
    <property type="entry name" value="AAA"/>
    <property type="match status" value="1"/>
</dbReference>
<gene>
    <name evidence="11" type="ORF">GQS65_05000</name>
</gene>
<evidence type="ECO:0000313" key="12">
    <source>
        <dbReference type="Proteomes" id="UP000451471"/>
    </source>
</evidence>
<dbReference type="InterPro" id="IPR003439">
    <property type="entry name" value="ABC_transporter-like_ATP-bd"/>
</dbReference>
<reference evidence="11 12" key="1">
    <citation type="submission" date="2019-12" db="EMBL/GenBank/DDBJ databases">
        <title>Halocatena pleomorpha gen. nov. sp. nov., an extremely halophilic archaeon of family Halobacteriaceae isolated from saltpan soil.</title>
        <authorList>
            <person name="Pal Y."/>
            <person name="Verma A."/>
            <person name="Krishnamurthi S."/>
            <person name="Kumar P."/>
        </authorList>
    </citation>
    <scope>NUCLEOTIDE SEQUENCE [LARGE SCALE GENOMIC DNA]</scope>
    <source>
        <strain evidence="11 12">JCM 16495</strain>
    </source>
</reference>
<dbReference type="FunFam" id="3.40.50.300:FF:000016">
    <property type="entry name" value="Oligopeptide ABC transporter ATP-binding component"/>
    <property type="match status" value="1"/>
</dbReference>
<dbReference type="Pfam" id="PF08352">
    <property type="entry name" value="oligo_HPY"/>
    <property type="match status" value="1"/>
</dbReference>
<dbReference type="PROSITE" id="PS50893">
    <property type="entry name" value="ABC_TRANSPORTER_2"/>
    <property type="match status" value="1"/>
</dbReference>
<dbReference type="InterPro" id="IPR013563">
    <property type="entry name" value="Oligopep_ABC_C"/>
</dbReference>
<dbReference type="InterPro" id="IPR017871">
    <property type="entry name" value="ABC_transporter-like_CS"/>
</dbReference>
<evidence type="ECO:0000256" key="5">
    <source>
        <dbReference type="ARBA" id="ARBA00022741"/>
    </source>
</evidence>
<dbReference type="PROSITE" id="PS00211">
    <property type="entry name" value="ABC_TRANSPORTER_1"/>
    <property type="match status" value="1"/>
</dbReference>
<dbReference type="EMBL" id="WSZK01000011">
    <property type="protein sequence ID" value="MWG33857.1"/>
    <property type="molecule type" value="Genomic_DNA"/>
</dbReference>
<dbReference type="GO" id="GO:0016887">
    <property type="term" value="F:ATP hydrolysis activity"/>
    <property type="evidence" value="ECO:0007669"/>
    <property type="project" value="InterPro"/>
</dbReference>
<evidence type="ECO:0000256" key="7">
    <source>
        <dbReference type="ARBA" id="ARBA00022967"/>
    </source>
</evidence>
<feature type="compositionally biased region" description="Acidic residues" evidence="9">
    <location>
        <begin position="1"/>
        <end position="14"/>
    </location>
</feature>